<reference evidence="3 4" key="1">
    <citation type="submission" date="2016-08" db="EMBL/GenBank/DDBJ databases">
        <authorList>
            <person name="Seilhamer J.J."/>
        </authorList>
    </citation>
    <scope>NUCLEOTIDE SEQUENCE [LARGE SCALE GENOMIC DNA]</scope>
    <source>
        <strain evidence="3 4">BRTC-1</strain>
    </source>
</reference>
<feature type="chain" id="PRO_5008539842" evidence="1">
    <location>
        <begin position="23"/>
        <end position="178"/>
    </location>
</feature>
<protein>
    <submittedName>
        <fullName evidence="3">Protein CsuA</fullName>
    </submittedName>
</protein>
<dbReference type="PANTHER" id="PTHR37089">
    <property type="entry name" value="PROTEIN U-RELATED"/>
    <property type="match status" value="1"/>
</dbReference>
<evidence type="ECO:0000313" key="3">
    <source>
        <dbReference type="EMBL" id="AOA57050.1"/>
    </source>
</evidence>
<dbReference type="KEGG" id="ala:BFG52_00890"/>
<organism evidence="3 4">
    <name type="scientific">Acinetobacter larvae</name>
    <dbReference type="NCBI Taxonomy" id="1789224"/>
    <lineage>
        <taxon>Bacteria</taxon>
        <taxon>Pseudomonadati</taxon>
        <taxon>Pseudomonadota</taxon>
        <taxon>Gammaproteobacteria</taxon>
        <taxon>Moraxellales</taxon>
        <taxon>Moraxellaceae</taxon>
        <taxon>Acinetobacter</taxon>
    </lineage>
</organism>
<dbReference type="OrthoDB" id="5952295at2"/>
<proteinExistence type="predicted"/>
<dbReference type="InterPro" id="IPR007893">
    <property type="entry name" value="Spore_coat_U/FanG"/>
</dbReference>
<evidence type="ECO:0000313" key="4">
    <source>
        <dbReference type="Proteomes" id="UP000093391"/>
    </source>
</evidence>
<keyword evidence="1" id="KW-0732">Signal</keyword>
<dbReference type="SMART" id="SM00972">
    <property type="entry name" value="SCPU"/>
    <property type="match status" value="1"/>
</dbReference>
<evidence type="ECO:0000256" key="1">
    <source>
        <dbReference type="SAM" id="SignalP"/>
    </source>
</evidence>
<sequence length="178" mass="18414">MNIVNSLSAAVLLALSINSAFATNVTGQVEVKLEVSAGCSVDGSSVNGSINKFGDLDFGKASASLPNVLTAEVSAAAQASKLAVKCDGTDDVAFTVAIDGGLRGDRQLKNAADDNTIHYNVYRNAARSDEYRLNDAQQFNAKSGAATEIPIYGSIAPTELAGKSQGTYTDTLLVSVSF</sequence>
<dbReference type="AlphaFoldDB" id="A0A1B2LVT4"/>
<dbReference type="RefSeq" id="WP_067551339.1">
    <property type="nucleotide sequence ID" value="NZ_CP016895.1"/>
</dbReference>
<name>A0A1B2LVT4_9GAMM</name>
<feature type="signal peptide" evidence="1">
    <location>
        <begin position="1"/>
        <end position="22"/>
    </location>
</feature>
<dbReference type="STRING" id="1789224.BFG52_00890"/>
<feature type="domain" description="Spore coat protein U/FanG" evidence="2">
    <location>
        <begin position="26"/>
        <end position="174"/>
    </location>
</feature>
<gene>
    <name evidence="3" type="ORF">BFG52_00890</name>
</gene>
<evidence type="ECO:0000259" key="2">
    <source>
        <dbReference type="Pfam" id="PF05229"/>
    </source>
</evidence>
<dbReference type="Pfam" id="PF05229">
    <property type="entry name" value="SCPU"/>
    <property type="match status" value="1"/>
</dbReference>
<dbReference type="InterPro" id="IPR053167">
    <property type="entry name" value="Spore_coat_component"/>
</dbReference>
<dbReference type="Proteomes" id="UP000093391">
    <property type="component" value="Chromosome"/>
</dbReference>
<keyword evidence="4" id="KW-1185">Reference proteome</keyword>
<accession>A0A1B2LVT4</accession>
<dbReference type="EMBL" id="CP016895">
    <property type="protein sequence ID" value="AOA57050.1"/>
    <property type="molecule type" value="Genomic_DNA"/>
</dbReference>